<organism evidence="3">
    <name type="scientific">marine metagenome</name>
    <dbReference type="NCBI Taxonomy" id="408172"/>
    <lineage>
        <taxon>unclassified sequences</taxon>
        <taxon>metagenomes</taxon>
        <taxon>ecological metagenomes</taxon>
    </lineage>
</organism>
<dbReference type="GO" id="GO:0016780">
    <property type="term" value="F:phosphotransferase activity, for other substituted phosphate groups"/>
    <property type="evidence" value="ECO:0007669"/>
    <property type="project" value="InterPro"/>
</dbReference>
<dbReference type="GO" id="GO:0008654">
    <property type="term" value="P:phospholipid biosynthetic process"/>
    <property type="evidence" value="ECO:0007669"/>
    <property type="project" value="InterPro"/>
</dbReference>
<dbReference type="EMBL" id="UINC01064054">
    <property type="protein sequence ID" value="SVB92341.1"/>
    <property type="molecule type" value="Genomic_DNA"/>
</dbReference>
<sequence length="170" mass="18126">MWHRDSLRGLLEQYYEAPVSAGFDKLGFSPNGVTILGLIVTLISAIFISLGMLLVGGIVMLIGSALDLIDGGLARRLGKVSNFGALLDSVIDRFQEALVFFGVLIYFLTGPCDSLMIGFDTCSIGPVLAYSAFIGSVMVSYLRARSEGLGIDCKIGIMTRPERVIAVGIG</sequence>
<feature type="transmembrane region" description="Helical" evidence="2">
    <location>
        <begin position="33"/>
        <end position="66"/>
    </location>
</feature>
<dbReference type="InterPro" id="IPR048254">
    <property type="entry name" value="CDP_ALCOHOL_P_TRANSF_CS"/>
</dbReference>
<evidence type="ECO:0000256" key="2">
    <source>
        <dbReference type="SAM" id="Phobius"/>
    </source>
</evidence>
<reference evidence="3" key="1">
    <citation type="submission" date="2018-05" db="EMBL/GenBank/DDBJ databases">
        <authorList>
            <person name="Lanie J.A."/>
            <person name="Ng W.-L."/>
            <person name="Kazmierczak K.M."/>
            <person name="Andrzejewski T.M."/>
            <person name="Davidsen T.M."/>
            <person name="Wayne K.J."/>
            <person name="Tettelin H."/>
            <person name="Glass J.I."/>
            <person name="Rusch D."/>
            <person name="Podicherti R."/>
            <person name="Tsui H.-C.T."/>
            <person name="Winkler M.E."/>
        </authorList>
    </citation>
    <scope>NUCLEOTIDE SEQUENCE</scope>
</reference>
<keyword evidence="2" id="KW-0472">Membrane</keyword>
<dbReference type="InterPro" id="IPR043130">
    <property type="entry name" value="CDP-OH_PTrfase_TM_dom"/>
</dbReference>
<protein>
    <recommendedName>
        <fullName evidence="4">CDP-alcohol phosphatidyltransferase family protein</fullName>
    </recommendedName>
</protein>
<keyword evidence="2" id="KW-1133">Transmembrane helix</keyword>
<evidence type="ECO:0000313" key="3">
    <source>
        <dbReference type="EMBL" id="SVB92341.1"/>
    </source>
</evidence>
<feature type="transmembrane region" description="Helical" evidence="2">
    <location>
        <begin position="97"/>
        <end position="117"/>
    </location>
</feature>
<evidence type="ECO:0000256" key="1">
    <source>
        <dbReference type="ARBA" id="ARBA00022679"/>
    </source>
</evidence>
<feature type="transmembrane region" description="Helical" evidence="2">
    <location>
        <begin position="123"/>
        <end position="142"/>
    </location>
</feature>
<gene>
    <name evidence="3" type="ORF">METZ01_LOCUS245195</name>
</gene>
<dbReference type="Pfam" id="PF01066">
    <property type="entry name" value="CDP-OH_P_transf"/>
    <property type="match status" value="1"/>
</dbReference>
<dbReference type="GO" id="GO:0016020">
    <property type="term" value="C:membrane"/>
    <property type="evidence" value="ECO:0007669"/>
    <property type="project" value="InterPro"/>
</dbReference>
<dbReference type="AlphaFoldDB" id="A0A382I0X6"/>
<evidence type="ECO:0008006" key="4">
    <source>
        <dbReference type="Google" id="ProtNLM"/>
    </source>
</evidence>
<dbReference type="PROSITE" id="PS00379">
    <property type="entry name" value="CDP_ALCOHOL_P_TRANSF"/>
    <property type="match status" value="1"/>
</dbReference>
<accession>A0A382I0X6</accession>
<name>A0A382I0X6_9ZZZZ</name>
<dbReference type="InterPro" id="IPR000462">
    <property type="entry name" value="CDP-OH_P_trans"/>
</dbReference>
<dbReference type="Gene3D" id="1.20.120.1760">
    <property type="match status" value="1"/>
</dbReference>
<keyword evidence="2" id="KW-0812">Transmembrane</keyword>
<keyword evidence="1" id="KW-0808">Transferase</keyword>
<feature type="non-terminal residue" evidence="3">
    <location>
        <position position="170"/>
    </location>
</feature>
<proteinExistence type="predicted"/>